<evidence type="ECO:0000313" key="8">
    <source>
        <dbReference type="Proteomes" id="UP000550707"/>
    </source>
</evidence>
<evidence type="ECO:0000259" key="6">
    <source>
        <dbReference type="PROSITE" id="PS50104"/>
    </source>
</evidence>
<evidence type="ECO:0000256" key="1">
    <source>
        <dbReference type="ARBA" id="ARBA00004167"/>
    </source>
</evidence>
<protein>
    <recommendedName>
        <fullName evidence="6">TIR domain-containing protein</fullName>
    </recommendedName>
</protein>
<evidence type="ECO:0000256" key="4">
    <source>
        <dbReference type="ARBA" id="ARBA00022989"/>
    </source>
</evidence>
<dbReference type="InterPro" id="IPR000157">
    <property type="entry name" value="TIR_dom"/>
</dbReference>
<dbReference type="Pfam" id="PF13676">
    <property type="entry name" value="TIR_2"/>
    <property type="match status" value="1"/>
</dbReference>
<dbReference type="InterPro" id="IPR032675">
    <property type="entry name" value="LRR_dom_sf"/>
</dbReference>
<dbReference type="Gene3D" id="3.80.10.10">
    <property type="entry name" value="Ribonuclease Inhibitor"/>
    <property type="match status" value="1"/>
</dbReference>
<dbReference type="Gene3D" id="3.40.50.10140">
    <property type="entry name" value="Toll/interleukin-1 receptor homology (TIR) domain"/>
    <property type="match status" value="1"/>
</dbReference>
<keyword evidence="3" id="KW-0732">Signal</keyword>
<keyword evidence="2" id="KW-0812">Transmembrane</keyword>
<keyword evidence="5" id="KW-0472">Membrane</keyword>
<dbReference type="EMBL" id="JACASF010000012">
    <property type="protein sequence ID" value="KAF6445383.1"/>
    <property type="molecule type" value="Genomic_DNA"/>
</dbReference>
<keyword evidence="8" id="KW-1185">Reference proteome</keyword>
<dbReference type="GO" id="GO:0006954">
    <property type="term" value="P:inflammatory response"/>
    <property type="evidence" value="ECO:0007669"/>
    <property type="project" value="TreeGrafter"/>
</dbReference>
<feature type="domain" description="TIR" evidence="6">
    <location>
        <begin position="361"/>
        <end position="502"/>
    </location>
</feature>
<dbReference type="InParanoid" id="A0A7J8FCB7"/>
<organism evidence="7 8">
    <name type="scientific">Molossus molossus</name>
    <name type="common">Pallas' mastiff bat</name>
    <name type="synonym">Vespertilio molossus</name>
    <dbReference type="NCBI Taxonomy" id="27622"/>
    <lineage>
        <taxon>Eukaryota</taxon>
        <taxon>Metazoa</taxon>
        <taxon>Chordata</taxon>
        <taxon>Craniata</taxon>
        <taxon>Vertebrata</taxon>
        <taxon>Euteleostomi</taxon>
        <taxon>Mammalia</taxon>
        <taxon>Eutheria</taxon>
        <taxon>Laurasiatheria</taxon>
        <taxon>Chiroptera</taxon>
        <taxon>Yangochiroptera</taxon>
        <taxon>Molossidae</taxon>
        <taxon>Molossus</taxon>
    </lineage>
</organism>
<dbReference type="InterPro" id="IPR035897">
    <property type="entry name" value="Toll_tir_struct_dom_sf"/>
</dbReference>
<dbReference type="SUPFAM" id="SSF52058">
    <property type="entry name" value="L domain-like"/>
    <property type="match status" value="1"/>
</dbReference>
<dbReference type="SMART" id="SM00255">
    <property type="entry name" value="TIR"/>
    <property type="match status" value="1"/>
</dbReference>
<sequence>MLDLGKNPLVALGEGWLAPLPALTTLNLLNTQIVLSSAWDFWGPESLRNLRLQFPSGSSRAALSAHEADQLGASCSARQEALEAGFSCLSSPADPDSKWLGMQPETQNVSKIFPALLQLILLGNSSEALCSQDTSSFFLWLPRFQYLRVEGNGHSSRPCCITGLPSLLELKLQRLQSRAQPRPVQLEELVGELPRLQVLQLVKTGLEALSAVAFQGLGSLQVLVLDWETGLVLDGSLQEHSPQMSQYMYVLSSSLACQCANAWVEPWLERSPRTYVHIVPRQLCQPEAGGHSKNPHFPFLWSHCPNTLGLEFCLGSSALLFLLISLPLLKEARNSWTLCLQALFRAWLQDLRGREGEGKRFLYAVFVSHCRQDQAWVVQELLPTLEGRGLRLCLPERDFEPGKDVAENVAENMASGRVTLCVLSCRALRTPHCGLELHLATSFLLTVPCPPVLLLVFLEPVSRHRLPRYHRLAWLLRRGDDCVWPKEDERKDHFWVWLRSRLGQAGLG</sequence>
<name>A0A7J8FCB7_MOLMO</name>
<evidence type="ECO:0000256" key="5">
    <source>
        <dbReference type="ARBA" id="ARBA00023136"/>
    </source>
</evidence>
<reference evidence="7 8" key="1">
    <citation type="journal article" date="2020" name="Nature">
        <title>Six reference-quality genomes reveal evolution of bat adaptations.</title>
        <authorList>
            <person name="Jebb D."/>
            <person name="Huang Z."/>
            <person name="Pippel M."/>
            <person name="Hughes G.M."/>
            <person name="Lavrichenko K."/>
            <person name="Devanna P."/>
            <person name="Winkler S."/>
            <person name="Jermiin L.S."/>
            <person name="Skirmuntt E.C."/>
            <person name="Katzourakis A."/>
            <person name="Burkitt-Gray L."/>
            <person name="Ray D.A."/>
            <person name="Sullivan K.A.M."/>
            <person name="Roscito J.G."/>
            <person name="Kirilenko B.M."/>
            <person name="Davalos L.M."/>
            <person name="Corthals A.P."/>
            <person name="Power M.L."/>
            <person name="Jones G."/>
            <person name="Ransome R.D."/>
            <person name="Dechmann D.K.N."/>
            <person name="Locatelli A.G."/>
            <person name="Puechmaille S.J."/>
            <person name="Fedrigo O."/>
            <person name="Jarvis E.D."/>
            <person name="Hiller M."/>
            <person name="Vernes S.C."/>
            <person name="Myers E.W."/>
            <person name="Teeling E.C."/>
        </authorList>
    </citation>
    <scope>NUCLEOTIDE SEQUENCE [LARGE SCALE GENOMIC DNA]</scope>
    <source>
        <strain evidence="7">MMolMol1</strain>
        <tissue evidence="7">Muscle</tissue>
    </source>
</reference>
<dbReference type="SUPFAM" id="SSF52200">
    <property type="entry name" value="Toll/Interleukin receptor TIR domain"/>
    <property type="match status" value="1"/>
</dbReference>
<dbReference type="PANTHER" id="PTHR24365:SF545">
    <property type="entry name" value="TOLL-LIKE RECEPTOR 12"/>
    <property type="match status" value="1"/>
</dbReference>
<proteinExistence type="predicted"/>
<dbReference type="PANTHER" id="PTHR24365">
    <property type="entry name" value="TOLL-LIKE RECEPTOR"/>
    <property type="match status" value="1"/>
</dbReference>
<evidence type="ECO:0000313" key="7">
    <source>
        <dbReference type="EMBL" id="KAF6445383.1"/>
    </source>
</evidence>
<dbReference type="PROSITE" id="PS50104">
    <property type="entry name" value="TIR"/>
    <property type="match status" value="1"/>
</dbReference>
<evidence type="ECO:0000256" key="3">
    <source>
        <dbReference type="ARBA" id="ARBA00022729"/>
    </source>
</evidence>
<dbReference type="Proteomes" id="UP000550707">
    <property type="component" value="Unassembled WGS sequence"/>
</dbReference>
<dbReference type="AlphaFoldDB" id="A0A7J8FCB7"/>
<gene>
    <name evidence="7" type="ORF">HJG59_018204</name>
</gene>
<accession>A0A7J8FCB7</accession>
<evidence type="ECO:0000256" key="2">
    <source>
        <dbReference type="ARBA" id="ARBA00022692"/>
    </source>
</evidence>
<dbReference type="GO" id="GO:0002224">
    <property type="term" value="P:toll-like receptor signaling pathway"/>
    <property type="evidence" value="ECO:0007669"/>
    <property type="project" value="TreeGrafter"/>
</dbReference>
<comment type="subcellular location">
    <subcellularLocation>
        <location evidence="1">Membrane</location>
        <topology evidence="1">Single-pass membrane protein</topology>
    </subcellularLocation>
</comment>
<dbReference type="GO" id="GO:0038023">
    <property type="term" value="F:signaling receptor activity"/>
    <property type="evidence" value="ECO:0007669"/>
    <property type="project" value="TreeGrafter"/>
</dbReference>
<dbReference type="GO" id="GO:0005886">
    <property type="term" value="C:plasma membrane"/>
    <property type="evidence" value="ECO:0007669"/>
    <property type="project" value="TreeGrafter"/>
</dbReference>
<comment type="caution">
    <text evidence="7">The sequence shown here is derived from an EMBL/GenBank/DDBJ whole genome shotgun (WGS) entry which is preliminary data.</text>
</comment>
<keyword evidence="4" id="KW-1133">Transmembrane helix</keyword>